<dbReference type="PANTHER" id="PTHR11795:SF445">
    <property type="entry name" value="AMINO ACID ABC TRANSPORTER PERMEASE PROTEIN"/>
    <property type="match status" value="1"/>
</dbReference>
<dbReference type="GO" id="GO:0022857">
    <property type="term" value="F:transmembrane transporter activity"/>
    <property type="evidence" value="ECO:0007669"/>
    <property type="project" value="InterPro"/>
</dbReference>
<feature type="transmembrane region" description="Helical" evidence="9">
    <location>
        <begin position="178"/>
        <end position="199"/>
    </location>
</feature>
<dbReference type="AlphaFoldDB" id="A0A2S9QCN6"/>
<keyword evidence="4 9" id="KW-0812">Transmembrane</keyword>
<dbReference type="RefSeq" id="WP_105862027.1">
    <property type="nucleotide sequence ID" value="NZ_PUEJ01000004.1"/>
</dbReference>
<evidence type="ECO:0000256" key="1">
    <source>
        <dbReference type="ARBA" id="ARBA00004651"/>
    </source>
</evidence>
<evidence type="ECO:0000256" key="2">
    <source>
        <dbReference type="ARBA" id="ARBA00022448"/>
    </source>
</evidence>
<feature type="transmembrane region" description="Helical" evidence="9">
    <location>
        <begin position="418"/>
        <end position="438"/>
    </location>
</feature>
<proteinExistence type="inferred from homology"/>
<name>A0A2S9QCN6_9HYPH</name>
<feature type="transmembrane region" description="Helical" evidence="9">
    <location>
        <begin position="151"/>
        <end position="171"/>
    </location>
</feature>
<feature type="transmembrane region" description="Helical" evidence="9">
    <location>
        <begin position="235"/>
        <end position="253"/>
    </location>
</feature>
<evidence type="ECO:0000313" key="10">
    <source>
        <dbReference type="EMBL" id="PRH87085.1"/>
    </source>
</evidence>
<evidence type="ECO:0000256" key="4">
    <source>
        <dbReference type="ARBA" id="ARBA00022692"/>
    </source>
</evidence>
<dbReference type="InterPro" id="IPR052157">
    <property type="entry name" value="BCAA_transport_permease"/>
</dbReference>
<comment type="caution">
    <text evidence="10">The sequence shown here is derived from an EMBL/GenBank/DDBJ whole genome shotgun (WGS) entry which is preliminary data.</text>
</comment>
<feature type="transmembrane region" description="Helical" evidence="9">
    <location>
        <begin position="205"/>
        <end position="223"/>
    </location>
</feature>
<dbReference type="Proteomes" id="UP000237682">
    <property type="component" value="Unassembled WGS sequence"/>
</dbReference>
<feature type="transmembrane region" description="Helical" evidence="9">
    <location>
        <begin position="338"/>
        <end position="361"/>
    </location>
</feature>
<dbReference type="GO" id="GO:0006865">
    <property type="term" value="P:amino acid transport"/>
    <property type="evidence" value="ECO:0007669"/>
    <property type="project" value="UniProtKB-KW"/>
</dbReference>
<evidence type="ECO:0000256" key="3">
    <source>
        <dbReference type="ARBA" id="ARBA00022475"/>
    </source>
</evidence>
<keyword evidence="7 9" id="KW-0472">Membrane</keyword>
<dbReference type="PANTHER" id="PTHR11795">
    <property type="entry name" value="BRANCHED-CHAIN AMINO ACID TRANSPORT SYSTEM PERMEASE PROTEIN LIVH"/>
    <property type="match status" value="1"/>
</dbReference>
<keyword evidence="11" id="KW-1185">Reference proteome</keyword>
<keyword evidence="5" id="KW-0029">Amino-acid transport</keyword>
<evidence type="ECO:0000313" key="11">
    <source>
        <dbReference type="Proteomes" id="UP000237682"/>
    </source>
</evidence>
<keyword evidence="3" id="KW-1003">Cell membrane</keyword>
<dbReference type="InterPro" id="IPR001851">
    <property type="entry name" value="ABC_transp_permease"/>
</dbReference>
<evidence type="ECO:0008006" key="12">
    <source>
        <dbReference type="Google" id="ProtNLM"/>
    </source>
</evidence>
<feature type="transmembrane region" description="Helical" evidence="9">
    <location>
        <begin position="284"/>
        <end position="310"/>
    </location>
</feature>
<dbReference type="Pfam" id="PF02653">
    <property type="entry name" value="BPD_transp_2"/>
    <property type="match status" value="1"/>
</dbReference>
<evidence type="ECO:0000256" key="5">
    <source>
        <dbReference type="ARBA" id="ARBA00022970"/>
    </source>
</evidence>
<comment type="similarity">
    <text evidence="8">Belongs to the binding-protein-dependent transport system permease family. LivHM subfamily.</text>
</comment>
<evidence type="ECO:0000256" key="8">
    <source>
        <dbReference type="ARBA" id="ARBA00037998"/>
    </source>
</evidence>
<sequence>MIHRVIALVLVTLCLASCRDSLDPQEIRICRQTLPAVTLDAERLTVTAIAPASAPFKMRIDYRALYQGRSSNHSVFCAFEPSSPDNRFAELSALTADGGALAPWKLHLLKRYWLERPEAVLADPGPGETVADVPEVPGGVAFLVQSLGNGVPTTAMTMLIAVAYALVFGLVQRINLAFGDFATLGGVMSVSIMLVMLALGSRSPAVDLVVVFTAAVGLVVVAGHMVEKLVFAPLAFRRGQTILIATVAVASVMREAMRVAQGPNDRWAPPITSPYLPVVRSGNFVVHITVMQMSIGAGAALVALAVVLLMRRSEFGRRWRAISDDALMANLVGISSRGMLALTFGLASALAGFAGFIMTVYYGGGDAYGGAMIGLKGLVAAVIGGIGSIEGALLGGLVLGLFEVIWQAYFPIEHRDVAVMTFLVLMLIFRPGGLFGFADATPRQV</sequence>
<protein>
    <recommendedName>
        <fullName evidence="12">Branched-chain amino acid ABC transporter permease</fullName>
    </recommendedName>
</protein>
<organism evidence="10 11">
    <name type="scientific">Labrys okinawensis</name>
    <dbReference type="NCBI Taxonomy" id="346911"/>
    <lineage>
        <taxon>Bacteria</taxon>
        <taxon>Pseudomonadati</taxon>
        <taxon>Pseudomonadota</taxon>
        <taxon>Alphaproteobacteria</taxon>
        <taxon>Hyphomicrobiales</taxon>
        <taxon>Xanthobacteraceae</taxon>
        <taxon>Labrys</taxon>
    </lineage>
</organism>
<dbReference type="EMBL" id="PUEJ01000004">
    <property type="protein sequence ID" value="PRH87085.1"/>
    <property type="molecule type" value="Genomic_DNA"/>
</dbReference>
<dbReference type="GO" id="GO:0005886">
    <property type="term" value="C:plasma membrane"/>
    <property type="evidence" value="ECO:0007669"/>
    <property type="project" value="UniProtKB-SubCell"/>
</dbReference>
<comment type="subcellular location">
    <subcellularLocation>
        <location evidence="1">Cell membrane</location>
        <topology evidence="1">Multi-pass membrane protein</topology>
    </subcellularLocation>
</comment>
<keyword evidence="6 9" id="KW-1133">Transmembrane helix</keyword>
<dbReference type="CDD" id="cd06582">
    <property type="entry name" value="TM_PBP1_LivH_like"/>
    <property type="match status" value="1"/>
</dbReference>
<gene>
    <name evidence="10" type="ORF">C5L14_10535</name>
</gene>
<reference evidence="10 11" key="1">
    <citation type="submission" date="2018-02" db="EMBL/GenBank/DDBJ databases">
        <title>Whole genome sequencing of endophytic bacterium.</title>
        <authorList>
            <person name="Eedara R."/>
            <person name="Podile A.R."/>
        </authorList>
    </citation>
    <scope>NUCLEOTIDE SEQUENCE [LARGE SCALE GENOMIC DNA]</scope>
    <source>
        <strain evidence="10 11">RP1T</strain>
    </source>
</reference>
<evidence type="ECO:0000256" key="7">
    <source>
        <dbReference type="ARBA" id="ARBA00023136"/>
    </source>
</evidence>
<keyword evidence="2" id="KW-0813">Transport</keyword>
<dbReference type="OrthoDB" id="9811695at2"/>
<accession>A0A2S9QCN6</accession>
<evidence type="ECO:0000256" key="9">
    <source>
        <dbReference type="SAM" id="Phobius"/>
    </source>
</evidence>
<evidence type="ECO:0000256" key="6">
    <source>
        <dbReference type="ARBA" id="ARBA00022989"/>
    </source>
</evidence>